<dbReference type="Gene3D" id="3.40.50.2000">
    <property type="entry name" value="Glycogen Phosphorylase B"/>
    <property type="match status" value="2"/>
</dbReference>
<dbReference type="Proteomes" id="UP000008544">
    <property type="component" value="Chromosome"/>
</dbReference>
<accession>B1I3R0</accession>
<dbReference type="Pfam" id="PF13439">
    <property type="entry name" value="Glyco_transf_4"/>
    <property type="match status" value="1"/>
</dbReference>
<feature type="domain" description="Glycosyltransferase subfamily 4-like N-terminal" evidence="2">
    <location>
        <begin position="15"/>
        <end position="181"/>
    </location>
</feature>
<dbReference type="PANTHER" id="PTHR45947">
    <property type="entry name" value="SULFOQUINOVOSYL TRANSFERASE SQD2"/>
    <property type="match status" value="1"/>
</dbReference>
<dbReference type="InterPro" id="IPR028098">
    <property type="entry name" value="Glyco_trans_4-like_N"/>
</dbReference>
<reference evidence="4" key="1">
    <citation type="submission" date="2007-10" db="EMBL/GenBank/DDBJ databases">
        <title>Complete sequence of chromosome of Desulforudis audaxviator MP104C.</title>
        <authorList>
            <person name="Copeland A."/>
            <person name="Lucas S."/>
            <person name="Lapidus A."/>
            <person name="Barry K."/>
            <person name="Glavina del Rio T."/>
            <person name="Dalin E."/>
            <person name="Tice H."/>
            <person name="Bruce D."/>
            <person name="Pitluck S."/>
            <person name="Lowry S.R."/>
            <person name="Larimer F."/>
            <person name="Land M.L."/>
            <person name="Hauser L."/>
            <person name="Kyrpides N."/>
            <person name="Ivanova N.N."/>
            <person name="Richardson P."/>
        </authorList>
    </citation>
    <scope>NUCLEOTIDE SEQUENCE [LARGE SCALE GENOMIC DNA]</scope>
    <source>
        <strain evidence="4">MP104C</strain>
    </source>
</reference>
<gene>
    <name evidence="3" type="ordered locus">Daud_1106</name>
</gene>
<dbReference type="Pfam" id="PF00534">
    <property type="entry name" value="Glycos_transf_1"/>
    <property type="match status" value="1"/>
</dbReference>
<keyword evidence="3" id="KW-0808">Transferase</keyword>
<dbReference type="GO" id="GO:0016757">
    <property type="term" value="F:glycosyltransferase activity"/>
    <property type="evidence" value="ECO:0007669"/>
    <property type="project" value="InterPro"/>
</dbReference>
<keyword evidence="4" id="KW-1185">Reference proteome</keyword>
<organism evidence="3 4">
    <name type="scientific">Desulforudis audaxviator (strain MP104C)</name>
    <dbReference type="NCBI Taxonomy" id="477974"/>
    <lineage>
        <taxon>Bacteria</taxon>
        <taxon>Bacillati</taxon>
        <taxon>Bacillota</taxon>
        <taxon>Clostridia</taxon>
        <taxon>Thermoanaerobacterales</taxon>
        <taxon>Candidatus Desulforudaceae</taxon>
        <taxon>Candidatus Desulforudis</taxon>
    </lineage>
</organism>
<dbReference type="eggNOG" id="COG0438">
    <property type="taxonomic scope" value="Bacteria"/>
</dbReference>
<evidence type="ECO:0000313" key="3">
    <source>
        <dbReference type="EMBL" id="ACA59617.1"/>
    </source>
</evidence>
<dbReference type="RefSeq" id="WP_012302203.1">
    <property type="nucleotide sequence ID" value="NC_010424.1"/>
</dbReference>
<dbReference type="SUPFAM" id="SSF53756">
    <property type="entry name" value="UDP-Glycosyltransferase/glycogen phosphorylase"/>
    <property type="match status" value="1"/>
</dbReference>
<evidence type="ECO:0000259" key="2">
    <source>
        <dbReference type="Pfam" id="PF13439"/>
    </source>
</evidence>
<dbReference type="CAZy" id="GT4">
    <property type="family name" value="Glycosyltransferase Family 4"/>
</dbReference>
<proteinExistence type="predicted"/>
<dbReference type="InterPro" id="IPR050194">
    <property type="entry name" value="Glycosyltransferase_grp1"/>
</dbReference>
<dbReference type="CDD" id="cd03817">
    <property type="entry name" value="GT4_UGDG-like"/>
    <property type="match status" value="1"/>
</dbReference>
<dbReference type="KEGG" id="dau:Daud_1106"/>
<dbReference type="OrthoDB" id="9802525at2"/>
<sequence length="389" mass="43543">MRVAIFTDSYRPYTSGVVRSIETFSEELLALGHQVYIFAPRYGQVQSREETIFRFYSVPSPTNPDYNIAIPISLRLKATLKQLKVNIIHVHSPFMLGRLGARCARDLELPLVFTYHTLYDQYVHYIPVARNLTRKMTQKLSVQFCNRCDMVLVPTWVIGEYIRGLGVQVPVTKLPSGIKVEDFQQGDPQWLRERYGIGAEEKVLLFVGRLGQEKNIEFLLRAYRQVLDGLPQTPVRLVLVGGGPETGNLKLMAQALGIAERTVFTGPLAGRDVVHCYAGADLFVFPSVTETQGLVIGEAKAAGVPAVAVDAFGVAEMVSHGEDGFLTSLSEQAFSEKILLLLNDEGLRRRMASTARENARELSAKVLAGQLENVYRRLIEHRLHKSQVR</sequence>
<dbReference type="InterPro" id="IPR001296">
    <property type="entry name" value="Glyco_trans_1"/>
</dbReference>
<reference evidence="3 4" key="2">
    <citation type="journal article" date="2008" name="Science">
        <title>Environmental genomics reveals a single-species ecosystem deep within Earth.</title>
        <authorList>
            <person name="Chivian D."/>
            <person name="Brodie E.L."/>
            <person name="Alm E.J."/>
            <person name="Culley D.E."/>
            <person name="Dehal P.S."/>
            <person name="Desantis T.Z."/>
            <person name="Gihring T.M."/>
            <person name="Lapidus A."/>
            <person name="Lin L.H."/>
            <person name="Lowry S.R."/>
            <person name="Moser D.P."/>
            <person name="Richardson P.M."/>
            <person name="Southam G."/>
            <person name="Wanger G."/>
            <person name="Pratt L.M."/>
            <person name="Andersen G.L."/>
            <person name="Hazen T.C."/>
            <person name="Brockman F.J."/>
            <person name="Arkin A.P."/>
            <person name="Onstott T.C."/>
        </authorList>
    </citation>
    <scope>NUCLEOTIDE SEQUENCE [LARGE SCALE GENOMIC DNA]</scope>
    <source>
        <strain evidence="3 4">MP104C</strain>
    </source>
</reference>
<dbReference type="AlphaFoldDB" id="B1I3R0"/>
<feature type="domain" description="Glycosyl transferase family 1" evidence="1">
    <location>
        <begin position="192"/>
        <end position="357"/>
    </location>
</feature>
<dbReference type="EMBL" id="CP000860">
    <property type="protein sequence ID" value="ACA59617.1"/>
    <property type="molecule type" value="Genomic_DNA"/>
</dbReference>
<dbReference type="PANTHER" id="PTHR45947:SF3">
    <property type="entry name" value="SULFOQUINOVOSYL TRANSFERASE SQD2"/>
    <property type="match status" value="1"/>
</dbReference>
<dbReference type="HOGENOM" id="CLU_009583_2_0_9"/>
<dbReference type="STRING" id="477974.Daud_1106"/>
<protein>
    <submittedName>
        <fullName evidence="3">Glycosyl transferase, group 1</fullName>
    </submittedName>
</protein>
<evidence type="ECO:0000313" key="4">
    <source>
        <dbReference type="Proteomes" id="UP000008544"/>
    </source>
</evidence>
<name>B1I3R0_DESAP</name>
<evidence type="ECO:0000259" key="1">
    <source>
        <dbReference type="Pfam" id="PF00534"/>
    </source>
</evidence>